<dbReference type="SUPFAM" id="SSF52047">
    <property type="entry name" value="RNI-like"/>
    <property type="match status" value="1"/>
</dbReference>
<accession>A0AA36F568</accession>
<dbReference type="InterPro" id="IPR001611">
    <property type="entry name" value="Leu-rich_rpt"/>
</dbReference>
<protein>
    <submittedName>
        <fullName evidence="4">Protein zyg-11 homolog B-like</fullName>
    </submittedName>
</protein>
<evidence type="ECO:0000259" key="2">
    <source>
        <dbReference type="Pfam" id="PF22964"/>
    </source>
</evidence>
<dbReference type="Proteomes" id="UP001162480">
    <property type="component" value="Chromosome 7"/>
</dbReference>
<dbReference type="InterPro" id="IPR016024">
    <property type="entry name" value="ARM-type_fold"/>
</dbReference>
<evidence type="ECO:0000256" key="1">
    <source>
        <dbReference type="ARBA" id="ARBA00022786"/>
    </source>
</evidence>
<dbReference type="InterPro" id="IPR056845">
    <property type="entry name" value="LRR_Zer-1"/>
</dbReference>
<evidence type="ECO:0000313" key="4">
    <source>
        <dbReference type="EMBL" id="CAI9726186.1"/>
    </source>
</evidence>
<feature type="domain" description="Zer-1-like leucine-rich repeats region" evidence="3">
    <location>
        <begin position="280"/>
        <end position="353"/>
    </location>
</feature>
<dbReference type="InterPro" id="IPR055142">
    <property type="entry name" value="ZER1-like_C"/>
</dbReference>
<dbReference type="PANTHER" id="PTHR12904:SF22">
    <property type="entry name" value="ZYG-11 FAMILY MEMBER B, CELL CYCLE REGULATOR"/>
    <property type="match status" value="1"/>
</dbReference>
<feature type="domain" description="Protein zer-1 homolog-like C-terminal" evidence="2">
    <location>
        <begin position="451"/>
        <end position="808"/>
    </location>
</feature>
<dbReference type="EMBL" id="OX597820">
    <property type="protein sequence ID" value="CAI9726186.1"/>
    <property type="molecule type" value="Genomic_DNA"/>
</dbReference>
<dbReference type="Pfam" id="PF22964">
    <property type="entry name" value="ZER1-like_2nd"/>
    <property type="match status" value="1"/>
</dbReference>
<dbReference type="PROSITE" id="PS51450">
    <property type="entry name" value="LRR"/>
    <property type="match status" value="1"/>
</dbReference>
<dbReference type="Gene3D" id="3.80.10.10">
    <property type="entry name" value="Ribonuclease Inhibitor"/>
    <property type="match status" value="2"/>
</dbReference>
<dbReference type="PANTHER" id="PTHR12904">
    <property type="match status" value="1"/>
</dbReference>
<name>A0AA36F568_OCTVU</name>
<dbReference type="GO" id="GO:0031462">
    <property type="term" value="C:Cul2-RING ubiquitin ligase complex"/>
    <property type="evidence" value="ECO:0007669"/>
    <property type="project" value="TreeGrafter"/>
</dbReference>
<dbReference type="InterPro" id="IPR032675">
    <property type="entry name" value="LRR_dom_sf"/>
</dbReference>
<proteinExistence type="predicted"/>
<reference evidence="4" key="1">
    <citation type="submission" date="2023-08" db="EMBL/GenBank/DDBJ databases">
        <authorList>
            <person name="Alioto T."/>
            <person name="Alioto T."/>
            <person name="Gomez Garrido J."/>
        </authorList>
    </citation>
    <scope>NUCLEOTIDE SEQUENCE</scope>
</reference>
<keyword evidence="5" id="KW-1185">Reference proteome</keyword>
<dbReference type="InterPro" id="IPR011989">
    <property type="entry name" value="ARM-like"/>
</dbReference>
<keyword evidence="1" id="KW-0833">Ubl conjugation pathway</keyword>
<dbReference type="AlphaFoldDB" id="A0AA36F568"/>
<organism evidence="4 5">
    <name type="scientific">Octopus vulgaris</name>
    <name type="common">Common octopus</name>
    <dbReference type="NCBI Taxonomy" id="6645"/>
    <lineage>
        <taxon>Eukaryota</taxon>
        <taxon>Metazoa</taxon>
        <taxon>Spiralia</taxon>
        <taxon>Lophotrochozoa</taxon>
        <taxon>Mollusca</taxon>
        <taxon>Cephalopoda</taxon>
        <taxon>Coleoidea</taxon>
        <taxon>Octopodiformes</taxon>
        <taxon>Octopoda</taxon>
        <taxon>Incirrata</taxon>
        <taxon>Octopodidae</taxon>
        <taxon>Octopus</taxon>
    </lineage>
</organism>
<sequence>MTLEHMNFKESSEKTNLGEENLKSAFLQNLTEKQLGGDQLTAPAFSLPECPAHIKEMISKFVCDLCPKSENELFLLGTMYDTPNSLQDCCVDFICDNIGNLCQVQPGVEKSNRKLVFKDPDVCFHGKLSEQILQSLCEKGKLNDETLSLFDPSVSILKRVSIRDAQLTTKGLRILKSHKISELEITGLKSVAVNDVIGCLGEWTLSNLRMLNVSNSTFISSNKYCVVISLAKLQNLQSLNVSNTEFNKHGLEIIVDELPTLESLDISGTPINDISPLRKCKDRLRCLSMYNLRASHNDELVSILCELSKLTHLDVSDSDAQTFVSTQTRFRIQELLVRKTCLPNLTSLDISGKEEISEVILLEFLQHHPKLKFLGLSLTVACQFSVIASSKCLHGTPIVITGEANEMQILESLRRYILREKYIQRSLYTLFSLTQNLEKPRQDIIKYVLPGMKCHPKQLGVQMAATACLYNLTKGEVSQKIHPTCLRKVVELTLLSMENFPKHQQLQKNALLTLCSDRILQDVSFDRFRCAELVMDCLCSFDDSSMNRMSVAICSILAAKISTEETSRLGGTHHYMQKMLELVHQKMEHMAIDITLKFTLSALWNLTDESPATCNVFLNEGGLDLFMRALEVIKPVQHDVKVQVETKILGLLNNIAEVEKLRYALMREDFILLVRRLLQAEQIDVSYFAAGIFAHLASDANEYWMSSSLTRDDVLNELKDVVLKWEQPQGEMVAYRCFKPFFPLLQCYEAPPVQLWACWAIQHVCTKNGDRYCPMLHREKGFDILFELVCNKNTEPDVYRLAENVLLLMKPHIQNCSSQYS</sequence>
<dbReference type="Gene3D" id="1.25.10.10">
    <property type="entry name" value="Leucine-rich Repeat Variant"/>
    <property type="match status" value="1"/>
</dbReference>
<dbReference type="InterPro" id="IPR051341">
    <property type="entry name" value="Zyg-11_UBL_adapter"/>
</dbReference>
<evidence type="ECO:0000313" key="5">
    <source>
        <dbReference type="Proteomes" id="UP001162480"/>
    </source>
</evidence>
<gene>
    <name evidence="4" type="ORF">OCTVUL_1B026171</name>
</gene>
<dbReference type="Pfam" id="PF25013">
    <property type="entry name" value="LRR_Zer-1"/>
    <property type="match status" value="1"/>
</dbReference>
<dbReference type="SUPFAM" id="SSF48371">
    <property type="entry name" value="ARM repeat"/>
    <property type="match status" value="1"/>
</dbReference>
<evidence type="ECO:0000259" key="3">
    <source>
        <dbReference type="Pfam" id="PF25013"/>
    </source>
</evidence>